<dbReference type="EMBL" id="BGZK01000672">
    <property type="protein sequence ID" value="GBP55570.1"/>
    <property type="molecule type" value="Genomic_DNA"/>
</dbReference>
<comment type="similarity">
    <text evidence="2">Belongs to the UPF0220 family.</text>
</comment>
<evidence type="ECO:0000256" key="4">
    <source>
        <dbReference type="ARBA" id="ARBA00022989"/>
    </source>
</evidence>
<dbReference type="GO" id="GO:0016020">
    <property type="term" value="C:membrane"/>
    <property type="evidence" value="ECO:0007669"/>
    <property type="project" value="UniProtKB-SubCell"/>
</dbReference>
<sequence>MPSCVWFEGGEKRNVIASMLAGLLFFSGWWFIIDTASVYPHNLPPASYVCGVFGTLSLVMVNSVSNAQGPIVKAKVENFAEELDLTSFKASEGRL</sequence>
<keyword evidence="8" id="KW-1185">Reference proteome</keyword>
<dbReference type="Proteomes" id="UP000299102">
    <property type="component" value="Unassembled WGS sequence"/>
</dbReference>
<evidence type="ECO:0000313" key="7">
    <source>
        <dbReference type="EMBL" id="GBP55570.1"/>
    </source>
</evidence>
<comment type="caution">
    <text evidence="7">The sequence shown here is derived from an EMBL/GenBank/DDBJ whole genome shotgun (WGS) entry which is preliminary data.</text>
</comment>
<evidence type="ECO:0000313" key="8">
    <source>
        <dbReference type="Proteomes" id="UP000299102"/>
    </source>
</evidence>
<feature type="transmembrane region" description="Helical" evidence="6">
    <location>
        <begin position="15"/>
        <end position="33"/>
    </location>
</feature>
<accession>A0A4C1WXI0</accession>
<keyword evidence="3 6" id="KW-0812">Transmembrane</keyword>
<comment type="subcellular location">
    <subcellularLocation>
        <location evidence="1">Membrane</location>
        <topology evidence="1">Multi-pass membrane protein</topology>
    </subcellularLocation>
</comment>
<dbReference type="InterPro" id="IPR007919">
    <property type="entry name" value="UPF0220"/>
</dbReference>
<evidence type="ECO:0000256" key="5">
    <source>
        <dbReference type="ARBA" id="ARBA00023136"/>
    </source>
</evidence>
<dbReference type="STRING" id="151549.A0A4C1WXI0"/>
<evidence type="ECO:0000256" key="3">
    <source>
        <dbReference type="ARBA" id="ARBA00022692"/>
    </source>
</evidence>
<gene>
    <name evidence="7" type="primary">Tmem50b</name>
    <name evidence="7" type="ORF">EVAR_34405_1</name>
</gene>
<proteinExistence type="inferred from homology"/>
<dbReference type="AlphaFoldDB" id="A0A4C1WXI0"/>
<name>A0A4C1WXI0_EUMVA</name>
<dbReference type="Pfam" id="PF05255">
    <property type="entry name" value="UPF0220"/>
    <property type="match status" value="1"/>
</dbReference>
<organism evidence="7 8">
    <name type="scientific">Eumeta variegata</name>
    <name type="common">Bagworm moth</name>
    <name type="synonym">Eumeta japonica</name>
    <dbReference type="NCBI Taxonomy" id="151549"/>
    <lineage>
        <taxon>Eukaryota</taxon>
        <taxon>Metazoa</taxon>
        <taxon>Ecdysozoa</taxon>
        <taxon>Arthropoda</taxon>
        <taxon>Hexapoda</taxon>
        <taxon>Insecta</taxon>
        <taxon>Pterygota</taxon>
        <taxon>Neoptera</taxon>
        <taxon>Endopterygota</taxon>
        <taxon>Lepidoptera</taxon>
        <taxon>Glossata</taxon>
        <taxon>Ditrysia</taxon>
        <taxon>Tineoidea</taxon>
        <taxon>Psychidae</taxon>
        <taxon>Oiketicinae</taxon>
        <taxon>Eumeta</taxon>
    </lineage>
</organism>
<reference evidence="7 8" key="1">
    <citation type="journal article" date="2019" name="Commun. Biol.">
        <title>The bagworm genome reveals a unique fibroin gene that provides high tensile strength.</title>
        <authorList>
            <person name="Kono N."/>
            <person name="Nakamura H."/>
            <person name="Ohtoshi R."/>
            <person name="Tomita M."/>
            <person name="Numata K."/>
            <person name="Arakawa K."/>
        </authorList>
    </citation>
    <scope>NUCLEOTIDE SEQUENCE [LARGE SCALE GENOMIC DNA]</scope>
</reference>
<evidence type="ECO:0000256" key="2">
    <source>
        <dbReference type="ARBA" id="ARBA00005335"/>
    </source>
</evidence>
<protein>
    <submittedName>
        <fullName evidence="7">Transmembrane protein 50B</fullName>
    </submittedName>
</protein>
<dbReference type="PANTHER" id="PTHR13180">
    <property type="entry name" value="SMALL MEMBRANE PROTEIN-RELATED"/>
    <property type="match status" value="1"/>
</dbReference>
<evidence type="ECO:0000256" key="1">
    <source>
        <dbReference type="ARBA" id="ARBA00004141"/>
    </source>
</evidence>
<dbReference type="OrthoDB" id="268928at2759"/>
<keyword evidence="4 6" id="KW-1133">Transmembrane helix</keyword>
<keyword evidence="5 6" id="KW-0472">Membrane</keyword>
<feature type="transmembrane region" description="Helical" evidence="6">
    <location>
        <begin position="45"/>
        <end position="65"/>
    </location>
</feature>
<evidence type="ECO:0000256" key="6">
    <source>
        <dbReference type="SAM" id="Phobius"/>
    </source>
</evidence>